<feature type="domain" description="HNH nuclease" evidence="1">
    <location>
        <begin position="80"/>
        <end position="136"/>
    </location>
</feature>
<proteinExistence type="predicted"/>
<evidence type="ECO:0000313" key="3">
    <source>
        <dbReference type="Proteomes" id="UP000095230"/>
    </source>
</evidence>
<evidence type="ECO:0000259" key="1">
    <source>
        <dbReference type="SMART" id="SM00507"/>
    </source>
</evidence>
<dbReference type="InterPro" id="IPR003615">
    <property type="entry name" value="HNH_nuc"/>
</dbReference>
<reference evidence="2 3" key="1">
    <citation type="submission" date="2016-07" db="EMBL/GenBank/DDBJ databases">
        <title>Whole-genome of two Shewanella species isolated from a digestive organ of sea cucumber Apostichopus japonicus Selenka 1867.</title>
        <authorList>
            <person name="Hong H.-H."/>
            <person name="Choi H."/>
            <person name="Cheon S."/>
            <person name="Oh J.-S."/>
            <person name="Lee H.-G."/>
            <person name="Park C."/>
        </authorList>
    </citation>
    <scope>NUCLEOTIDE SEQUENCE [LARGE SCALE GENOMIC DNA]</scope>
    <source>
        <strain evidence="2 3">CSB03KR</strain>
    </source>
</reference>
<protein>
    <recommendedName>
        <fullName evidence="1">HNH nuclease domain-containing protein</fullName>
    </recommendedName>
</protein>
<dbReference type="RefSeq" id="WP_069672241.1">
    <property type="nucleotide sequence ID" value="NZ_BPFF01000185.1"/>
</dbReference>
<dbReference type="Proteomes" id="UP000095230">
    <property type="component" value="Unassembled WGS sequence"/>
</dbReference>
<dbReference type="GO" id="GO:0004519">
    <property type="term" value="F:endonuclease activity"/>
    <property type="evidence" value="ECO:0007669"/>
    <property type="project" value="InterPro"/>
</dbReference>
<dbReference type="OrthoDB" id="5292295at2"/>
<organism evidence="2 3">
    <name type="scientific">Shewanella colwelliana</name>
    <name type="common">Alteromonas colwelliana</name>
    <dbReference type="NCBI Taxonomy" id="23"/>
    <lineage>
        <taxon>Bacteria</taxon>
        <taxon>Pseudomonadati</taxon>
        <taxon>Pseudomonadota</taxon>
        <taxon>Gammaproteobacteria</taxon>
        <taxon>Alteromonadales</taxon>
        <taxon>Shewanellaceae</taxon>
        <taxon>Shewanella</taxon>
    </lineage>
</organism>
<dbReference type="Pfam" id="PF01844">
    <property type="entry name" value="HNH"/>
    <property type="match status" value="1"/>
</dbReference>
<dbReference type="GO" id="GO:0003676">
    <property type="term" value="F:nucleic acid binding"/>
    <property type="evidence" value="ECO:0007669"/>
    <property type="project" value="InterPro"/>
</dbReference>
<gene>
    <name evidence="2" type="ORF">BEL05_05780</name>
</gene>
<dbReference type="SMART" id="SM00507">
    <property type="entry name" value="HNHc"/>
    <property type="match status" value="1"/>
</dbReference>
<name>A0A1E5IR36_SHECO</name>
<comment type="caution">
    <text evidence="2">The sequence shown here is derived from an EMBL/GenBank/DDBJ whole genome shotgun (WGS) entry which is preliminary data.</text>
</comment>
<dbReference type="GO" id="GO:0008270">
    <property type="term" value="F:zinc ion binding"/>
    <property type="evidence" value="ECO:0007669"/>
    <property type="project" value="InterPro"/>
</dbReference>
<sequence length="147" mass="17019">MERLFSVTFRLGDSIRTKHYKTEKSALRNINKWLLKHREEVDINASFFSGSQGHLSFNAPAEDLPTDQTVDFYKTKAWRALRLQALEYYERRCVCCGATPKSGAVLHVDHIKPRCRYPELALDIDNLQILCEACNLGKMANVEIDWR</sequence>
<dbReference type="Gene3D" id="1.10.30.50">
    <property type="match status" value="1"/>
</dbReference>
<dbReference type="CDD" id="cd00085">
    <property type="entry name" value="HNHc"/>
    <property type="match status" value="1"/>
</dbReference>
<dbReference type="STRING" id="23.BEL05_05780"/>
<dbReference type="AlphaFoldDB" id="A0A1E5IR36"/>
<dbReference type="InterPro" id="IPR002711">
    <property type="entry name" value="HNH"/>
</dbReference>
<evidence type="ECO:0000313" key="2">
    <source>
        <dbReference type="EMBL" id="OEG72478.1"/>
    </source>
</evidence>
<accession>A0A1E5IR36</accession>
<dbReference type="EMBL" id="MCBT01000048">
    <property type="protein sequence ID" value="OEG72478.1"/>
    <property type="molecule type" value="Genomic_DNA"/>
</dbReference>